<evidence type="ECO:0000256" key="1">
    <source>
        <dbReference type="ARBA" id="ARBA00000073"/>
    </source>
</evidence>
<gene>
    <name evidence="8" type="ORF">CPZ25_007300</name>
</gene>
<evidence type="ECO:0000313" key="8">
    <source>
        <dbReference type="EMBL" id="QCT71138.1"/>
    </source>
</evidence>
<evidence type="ECO:0000256" key="2">
    <source>
        <dbReference type="ARBA" id="ARBA00010876"/>
    </source>
</evidence>
<dbReference type="GO" id="GO:0003723">
    <property type="term" value="F:RNA binding"/>
    <property type="evidence" value="ECO:0007669"/>
    <property type="project" value="UniProtKB-KW"/>
</dbReference>
<comment type="catalytic activity">
    <reaction evidence="1">
        <text>a uridine in RNA = a pseudouridine in RNA</text>
        <dbReference type="Rhea" id="RHEA:48348"/>
        <dbReference type="Rhea" id="RHEA-COMP:12068"/>
        <dbReference type="Rhea" id="RHEA-COMP:12069"/>
        <dbReference type="ChEBI" id="CHEBI:65314"/>
        <dbReference type="ChEBI" id="CHEBI:65315"/>
    </reaction>
</comment>
<reference evidence="8 9" key="1">
    <citation type="submission" date="2018-05" db="EMBL/GenBank/DDBJ databases">
        <title>Genome comparison of Eubacterium sp.</title>
        <authorList>
            <person name="Feng Y."/>
            <person name="Sanchez-Andrea I."/>
            <person name="Stams A.J.M."/>
            <person name="De Vos W.M."/>
        </authorList>
    </citation>
    <scope>NUCLEOTIDE SEQUENCE [LARGE SCALE GENOMIC DNA]</scope>
    <source>
        <strain evidence="8 9">YI</strain>
    </source>
</reference>
<dbReference type="CDD" id="cd00165">
    <property type="entry name" value="S4"/>
    <property type="match status" value="1"/>
</dbReference>
<dbReference type="InterPro" id="IPR036986">
    <property type="entry name" value="S4_RNA-bd_sf"/>
</dbReference>
<dbReference type="KEGG" id="emt:CPZ25_007300"/>
<dbReference type="RefSeq" id="WP_096920655.1">
    <property type="nucleotide sequence ID" value="NZ_CP029487.1"/>
</dbReference>
<evidence type="ECO:0000256" key="3">
    <source>
        <dbReference type="ARBA" id="ARBA00023235"/>
    </source>
</evidence>
<evidence type="ECO:0000256" key="6">
    <source>
        <dbReference type="PROSITE-ProRule" id="PRU00182"/>
    </source>
</evidence>
<dbReference type="GO" id="GO:0120159">
    <property type="term" value="F:rRNA pseudouridine synthase activity"/>
    <property type="evidence" value="ECO:0007669"/>
    <property type="project" value="UniProtKB-ARBA"/>
</dbReference>
<keyword evidence="6" id="KW-0694">RNA-binding</keyword>
<dbReference type="SUPFAM" id="SSF55120">
    <property type="entry name" value="Pseudouridine synthase"/>
    <property type="match status" value="1"/>
</dbReference>
<keyword evidence="3" id="KW-0413">Isomerase</keyword>
<sequence length="322" mass="36648">MKQYTIDENSGNQRLDRYLAKLMPLADRNFLQKMLRKKRIKLNGGRADPKDTVHIGDTVQVYFSEETIAGFQEKKAQRHFDLTSEIKKIFEPPVYEDDHLLVINKPAGLLSQADVSGDISLIDAARTYLKKNTPGNTEAFDVVISNRLDRNTSGIILMPKDYPTLQAVNAAIRERQALKEYHTIVSGVLKKPGTLTGFLTKDTTENKSAIQSQSGKGAKEVRMDYCPLTDNGRFTLLEVTLHTGRSHQIRSQLTDYGFPIIGDYKYGDPSINRQFNQKYGLNHHLLHSRHYAIKDLGYDFTAPYPPLFKQLLKDLKLDREAF</sequence>
<dbReference type="InterPro" id="IPR002942">
    <property type="entry name" value="S4_RNA-bd"/>
</dbReference>
<accession>A0A4P9C6L5</accession>
<dbReference type="Gene3D" id="3.10.290.10">
    <property type="entry name" value="RNA-binding S4 domain"/>
    <property type="match status" value="1"/>
</dbReference>
<dbReference type="PANTHER" id="PTHR21600">
    <property type="entry name" value="MITOCHONDRIAL RNA PSEUDOURIDINE SYNTHASE"/>
    <property type="match status" value="1"/>
</dbReference>
<dbReference type="AlphaFoldDB" id="A0A4P9C6L5"/>
<proteinExistence type="inferred from homology"/>
<dbReference type="InterPro" id="IPR050188">
    <property type="entry name" value="RluA_PseudoU_synthase"/>
</dbReference>
<organism evidence="8 9">
    <name type="scientific">Eubacterium maltosivorans</name>
    <dbReference type="NCBI Taxonomy" id="2041044"/>
    <lineage>
        <taxon>Bacteria</taxon>
        <taxon>Bacillati</taxon>
        <taxon>Bacillota</taxon>
        <taxon>Clostridia</taxon>
        <taxon>Eubacteriales</taxon>
        <taxon>Eubacteriaceae</taxon>
        <taxon>Eubacterium</taxon>
    </lineage>
</organism>
<evidence type="ECO:0000256" key="4">
    <source>
        <dbReference type="ARBA" id="ARBA00031870"/>
    </source>
</evidence>
<dbReference type="InterPro" id="IPR006145">
    <property type="entry name" value="PsdUridine_synth_RsuA/RluA"/>
</dbReference>
<dbReference type="PROSITE" id="PS50889">
    <property type="entry name" value="S4"/>
    <property type="match status" value="1"/>
</dbReference>
<protein>
    <recommendedName>
        <fullName evidence="4">RNA pseudouridylate synthase</fullName>
    </recommendedName>
    <alternativeName>
        <fullName evidence="5">RNA-uridine isomerase</fullName>
    </alternativeName>
</protein>
<dbReference type="GO" id="GO:0000455">
    <property type="term" value="P:enzyme-directed rRNA pseudouridine synthesis"/>
    <property type="evidence" value="ECO:0007669"/>
    <property type="project" value="UniProtKB-ARBA"/>
</dbReference>
<dbReference type="Gene3D" id="3.30.2350.10">
    <property type="entry name" value="Pseudouridine synthase"/>
    <property type="match status" value="1"/>
</dbReference>
<name>A0A4P9C6L5_EUBML</name>
<feature type="domain" description="RNA-binding S4" evidence="7">
    <location>
        <begin position="13"/>
        <end position="73"/>
    </location>
</feature>
<evidence type="ECO:0000313" key="9">
    <source>
        <dbReference type="Proteomes" id="UP000218387"/>
    </source>
</evidence>
<dbReference type="SMART" id="SM00363">
    <property type="entry name" value="S4"/>
    <property type="match status" value="1"/>
</dbReference>
<dbReference type="Pfam" id="PF01479">
    <property type="entry name" value="S4"/>
    <property type="match status" value="1"/>
</dbReference>
<comment type="similarity">
    <text evidence="2">Belongs to the pseudouridine synthase RluA family.</text>
</comment>
<keyword evidence="9" id="KW-1185">Reference proteome</keyword>
<evidence type="ECO:0000259" key="7">
    <source>
        <dbReference type="SMART" id="SM00363"/>
    </source>
</evidence>
<dbReference type="InterPro" id="IPR020103">
    <property type="entry name" value="PsdUridine_synth_cat_dom_sf"/>
</dbReference>
<dbReference type="Proteomes" id="UP000218387">
    <property type="component" value="Chromosome"/>
</dbReference>
<dbReference type="Pfam" id="PF00849">
    <property type="entry name" value="PseudoU_synth_2"/>
    <property type="match status" value="1"/>
</dbReference>
<dbReference type="CDD" id="cd02869">
    <property type="entry name" value="PseudoU_synth_RluA_like"/>
    <property type="match status" value="1"/>
</dbReference>
<dbReference type="PANTHER" id="PTHR21600:SF83">
    <property type="entry name" value="PSEUDOURIDYLATE SYNTHASE RPUSD4, MITOCHONDRIAL"/>
    <property type="match status" value="1"/>
</dbReference>
<dbReference type="SUPFAM" id="SSF55174">
    <property type="entry name" value="Alpha-L RNA-binding motif"/>
    <property type="match status" value="1"/>
</dbReference>
<evidence type="ECO:0000256" key="5">
    <source>
        <dbReference type="ARBA" id="ARBA00033164"/>
    </source>
</evidence>
<dbReference type="EMBL" id="CP029487">
    <property type="protein sequence ID" value="QCT71138.1"/>
    <property type="molecule type" value="Genomic_DNA"/>
</dbReference>